<keyword evidence="3" id="KW-1185">Reference proteome</keyword>
<dbReference type="OrthoDB" id="1925431at2759"/>
<feature type="compositionally biased region" description="Polar residues" evidence="1">
    <location>
        <begin position="66"/>
        <end position="77"/>
    </location>
</feature>
<dbReference type="AlphaFoldDB" id="A0A8X7U8I6"/>
<gene>
    <name evidence="2" type="ORF">Bca52824_064347</name>
</gene>
<reference evidence="2 3" key="1">
    <citation type="submission" date="2020-02" db="EMBL/GenBank/DDBJ databases">
        <authorList>
            <person name="Ma Q."/>
            <person name="Huang Y."/>
            <person name="Song X."/>
            <person name="Pei D."/>
        </authorList>
    </citation>
    <scope>NUCLEOTIDE SEQUENCE [LARGE SCALE GENOMIC DNA]</scope>
    <source>
        <strain evidence="2">Sxm20200214</strain>
        <tissue evidence="2">Leaf</tissue>
    </source>
</reference>
<dbReference type="Proteomes" id="UP000886595">
    <property type="component" value="Unassembled WGS sequence"/>
</dbReference>
<sequence>MAVNNPYGFDIRLNAELLTLLVRMGVHPKVFPDFMHTSVRMPIVPCDNYSWRKGWATRWAGAPHLNQAQSDETISSRLDSREPKQ</sequence>
<name>A0A8X7U8I6_BRACI</name>
<evidence type="ECO:0000313" key="2">
    <source>
        <dbReference type="EMBL" id="KAG2269792.1"/>
    </source>
</evidence>
<protein>
    <submittedName>
        <fullName evidence="2">Uncharacterized protein</fullName>
    </submittedName>
</protein>
<organism evidence="2 3">
    <name type="scientific">Brassica carinata</name>
    <name type="common">Ethiopian mustard</name>
    <name type="synonym">Abyssinian cabbage</name>
    <dbReference type="NCBI Taxonomy" id="52824"/>
    <lineage>
        <taxon>Eukaryota</taxon>
        <taxon>Viridiplantae</taxon>
        <taxon>Streptophyta</taxon>
        <taxon>Embryophyta</taxon>
        <taxon>Tracheophyta</taxon>
        <taxon>Spermatophyta</taxon>
        <taxon>Magnoliopsida</taxon>
        <taxon>eudicotyledons</taxon>
        <taxon>Gunneridae</taxon>
        <taxon>Pentapetalae</taxon>
        <taxon>rosids</taxon>
        <taxon>malvids</taxon>
        <taxon>Brassicales</taxon>
        <taxon>Brassicaceae</taxon>
        <taxon>Brassiceae</taxon>
        <taxon>Brassica</taxon>
    </lineage>
</organism>
<evidence type="ECO:0000313" key="3">
    <source>
        <dbReference type="Proteomes" id="UP000886595"/>
    </source>
</evidence>
<proteinExistence type="predicted"/>
<evidence type="ECO:0000256" key="1">
    <source>
        <dbReference type="SAM" id="MobiDB-lite"/>
    </source>
</evidence>
<feature type="region of interest" description="Disordered" evidence="1">
    <location>
        <begin position="66"/>
        <end position="85"/>
    </location>
</feature>
<dbReference type="EMBL" id="JAAMPC010000013">
    <property type="protein sequence ID" value="KAG2269792.1"/>
    <property type="molecule type" value="Genomic_DNA"/>
</dbReference>
<comment type="caution">
    <text evidence="2">The sequence shown here is derived from an EMBL/GenBank/DDBJ whole genome shotgun (WGS) entry which is preliminary data.</text>
</comment>
<accession>A0A8X7U8I6</accession>